<keyword evidence="4" id="KW-0125">Carotenoid biosynthesis</keyword>
<keyword evidence="6 8" id="KW-0472">Membrane</keyword>
<evidence type="ECO:0000259" key="9">
    <source>
        <dbReference type="Pfam" id="PF18916"/>
    </source>
</evidence>
<feature type="transmembrane region" description="Helical" evidence="8">
    <location>
        <begin position="29"/>
        <end position="54"/>
    </location>
</feature>
<dbReference type="Pfam" id="PF18916">
    <property type="entry name" value="Lycopene_cyc"/>
    <property type="match status" value="1"/>
</dbReference>
<feature type="transmembrane region" description="Helical" evidence="8">
    <location>
        <begin position="6"/>
        <end position="22"/>
    </location>
</feature>
<keyword evidence="5 8" id="KW-1133">Transmembrane helix</keyword>
<evidence type="ECO:0000313" key="10">
    <source>
        <dbReference type="EMBL" id="CAB4610244.1"/>
    </source>
</evidence>
<organism evidence="10">
    <name type="scientific">freshwater metagenome</name>
    <dbReference type="NCBI Taxonomy" id="449393"/>
    <lineage>
        <taxon>unclassified sequences</taxon>
        <taxon>metagenomes</taxon>
        <taxon>ecological metagenomes</taxon>
    </lineage>
</organism>
<evidence type="ECO:0000256" key="8">
    <source>
        <dbReference type="SAM" id="Phobius"/>
    </source>
</evidence>
<feature type="domain" description="Lycopene cyclase" evidence="9">
    <location>
        <begin position="3"/>
        <end position="89"/>
    </location>
</feature>
<dbReference type="GO" id="GO:0016120">
    <property type="term" value="P:carotene biosynthetic process"/>
    <property type="evidence" value="ECO:0007669"/>
    <property type="project" value="UniProtKB-ARBA"/>
</dbReference>
<accession>A0A6J6HGM5</accession>
<evidence type="ECO:0000256" key="4">
    <source>
        <dbReference type="ARBA" id="ARBA00022746"/>
    </source>
</evidence>
<dbReference type="EMBL" id="CAEZUU010000051">
    <property type="protein sequence ID" value="CAB4610244.1"/>
    <property type="molecule type" value="Genomic_DNA"/>
</dbReference>
<reference evidence="10" key="1">
    <citation type="submission" date="2020-05" db="EMBL/GenBank/DDBJ databases">
        <authorList>
            <person name="Chiriac C."/>
            <person name="Salcher M."/>
            <person name="Ghai R."/>
            <person name="Kavagutti S V."/>
        </authorList>
    </citation>
    <scope>NUCLEOTIDE SEQUENCE</scope>
</reference>
<dbReference type="GO" id="GO:0045436">
    <property type="term" value="F:lycopene beta cyclase activity"/>
    <property type="evidence" value="ECO:0007669"/>
    <property type="project" value="UniProtKB-ARBA"/>
</dbReference>
<name>A0A6J6HGM5_9ZZZZ</name>
<gene>
    <name evidence="10" type="ORF">UFOPK1857_00363</name>
</gene>
<feature type="transmembrane region" description="Helical" evidence="8">
    <location>
        <begin position="74"/>
        <end position="91"/>
    </location>
</feature>
<comment type="pathway">
    <text evidence="2">Carotenoid biosynthesis.</text>
</comment>
<dbReference type="InterPro" id="IPR017825">
    <property type="entry name" value="Lycopene_cyclase_dom"/>
</dbReference>
<protein>
    <submittedName>
        <fullName evidence="10">Unannotated protein</fullName>
    </submittedName>
</protein>
<keyword evidence="7" id="KW-0413">Isomerase</keyword>
<keyword evidence="3 8" id="KW-0812">Transmembrane</keyword>
<proteinExistence type="predicted"/>
<dbReference type="GO" id="GO:0016872">
    <property type="term" value="F:intramolecular lyase activity"/>
    <property type="evidence" value="ECO:0007669"/>
    <property type="project" value="InterPro"/>
</dbReference>
<comment type="subcellular location">
    <subcellularLocation>
        <location evidence="1">Membrane</location>
        <topology evidence="1">Multi-pass membrane protein</topology>
    </subcellularLocation>
</comment>
<dbReference type="GO" id="GO:0016020">
    <property type="term" value="C:membrane"/>
    <property type="evidence" value="ECO:0007669"/>
    <property type="project" value="UniProtKB-SubCell"/>
</dbReference>
<evidence type="ECO:0000256" key="1">
    <source>
        <dbReference type="ARBA" id="ARBA00004141"/>
    </source>
</evidence>
<evidence type="ECO:0000256" key="3">
    <source>
        <dbReference type="ARBA" id="ARBA00022692"/>
    </source>
</evidence>
<evidence type="ECO:0000256" key="2">
    <source>
        <dbReference type="ARBA" id="ARBA00004829"/>
    </source>
</evidence>
<evidence type="ECO:0000256" key="5">
    <source>
        <dbReference type="ARBA" id="ARBA00022989"/>
    </source>
</evidence>
<dbReference type="GO" id="GO:0016117">
    <property type="term" value="P:carotenoid biosynthetic process"/>
    <property type="evidence" value="ECO:0007669"/>
    <property type="project" value="UniProtKB-KW"/>
</dbReference>
<evidence type="ECO:0000256" key="7">
    <source>
        <dbReference type="ARBA" id="ARBA00023235"/>
    </source>
</evidence>
<sequence length="98" mass="10397">MSYLGLNAIFLSAVILVGLVIRKQLPWRAIGLATLVLVIATAIFDNVIVGTGIVAYDESLILGIKIGFAPIEDFAYALAAPLLISIAAELTKGSKWKP</sequence>
<evidence type="ECO:0000256" key="6">
    <source>
        <dbReference type="ARBA" id="ARBA00023136"/>
    </source>
</evidence>
<dbReference type="NCBIfam" id="TIGR03462">
    <property type="entry name" value="CarR_dom_SF"/>
    <property type="match status" value="1"/>
</dbReference>
<dbReference type="AlphaFoldDB" id="A0A6J6HGM5"/>